<dbReference type="InterPro" id="IPR039570">
    <property type="entry name" value="AmiC_PBP1"/>
</dbReference>
<dbReference type="Gene3D" id="3.40.50.2300">
    <property type="match status" value="2"/>
</dbReference>
<protein>
    <submittedName>
        <fullName evidence="1">Aliphatic amidase expression-regulating protein</fullName>
    </submittedName>
</protein>
<dbReference type="InterPro" id="IPR028082">
    <property type="entry name" value="Peripla_BP_I"/>
</dbReference>
<dbReference type="EMBL" id="VCDI01000003">
    <property type="protein sequence ID" value="TLU72863.1"/>
    <property type="molecule type" value="Genomic_DNA"/>
</dbReference>
<keyword evidence="2" id="KW-1185">Reference proteome</keyword>
<sequence>MFSTSGPYGVVGQAMHNGALVAAEEVNRSNPALRLQVVHADPGGDLQRYEPLCRDLLDRGIRHVVGCYTSSSRKELIPLIEHRDALLWYPSHYEGFESAPNVIYTGAAPNQHIIPLIEHVLRQRRRRIFCIGSNYIWAWENNRILREVLVAQGGTVAGERYLPVGDIGLGQVVDAILDAAPDCVFSTLIGTSAYRFFSMFRAACTKRGIDQATAMPVLSCSLSEPELLQIEPGARDGHISSSVYFSSIVSAENRRFVDAYTRHAHGDASADAEASYVAVRLLGLALAEAGGDDIAAVSRSAAGQVLRAPQGLVRLDPQTMHAWLTPRIGRSTAEGRFDILAEAAAPVQPDPYLVRSMPKLEPAQAHLRLVS</sequence>
<dbReference type="GO" id="GO:0033218">
    <property type="term" value="F:amide binding"/>
    <property type="evidence" value="ECO:0007669"/>
    <property type="project" value="InterPro"/>
</dbReference>
<dbReference type="Proteomes" id="UP000305654">
    <property type="component" value="Unassembled WGS sequence"/>
</dbReference>
<dbReference type="PANTHER" id="PTHR47628">
    <property type="match status" value="1"/>
</dbReference>
<dbReference type="SUPFAM" id="SSF53822">
    <property type="entry name" value="Periplasmic binding protein-like I"/>
    <property type="match status" value="1"/>
</dbReference>
<evidence type="ECO:0000313" key="2">
    <source>
        <dbReference type="Proteomes" id="UP000305654"/>
    </source>
</evidence>
<dbReference type="OrthoDB" id="9802022at2"/>
<comment type="caution">
    <text evidence="1">The sequence shown here is derived from an EMBL/GenBank/DDBJ whole genome shotgun (WGS) entry which is preliminary data.</text>
</comment>
<accession>A0A5R9J7P9</accession>
<dbReference type="AlphaFoldDB" id="A0A5R9J7P9"/>
<dbReference type="Pfam" id="PF13433">
    <property type="entry name" value="Peripla_BP_5"/>
    <property type="match status" value="1"/>
</dbReference>
<gene>
    <name evidence="1" type="ORF">FE263_11245</name>
</gene>
<proteinExistence type="predicted"/>
<dbReference type="PANTHER" id="PTHR47628:SF1">
    <property type="entry name" value="ALIPHATIC AMIDASE EXPRESSION-REGULATING PROTEIN"/>
    <property type="match status" value="1"/>
</dbReference>
<name>A0A5R9J7P9_9PROT</name>
<dbReference type="CDD" id="cd06357">
    <property type="entry name" value="PBP1_AmiC"/>
    <property type="match status" value="1"/>
</dbReference>
<organism evidence="1 2">
    <name type="scientific">Lichenicoccus roseus</name>
    <dbReference type="NCBI Taxonomy" id="2683649"/>
    <lineage>
        <taxon>Bacteria</taxon>
        <taxon>Pseudomonadati</taxon>
        <taxon>Pseudomonadota</taxon>
        <taxon>Alphaproteobacteria</taxon>
        <taxon>Acetobacterales</taxon>
        <taxon>Acetobacteraceae</taxon>
        <taxon>Lichenicoccus</taxon>
    </lineage>
</organism>
<reference evidence="1 2" key="1">
    <citation type="submission" date="2019-05" db="EMBL/GenBank/DDBJ databases">
        <authorList>
            <person name="Pankratov T."/>
            <person name="Grouzdev D."/>
        </authorList>
    </citation>
    <scope>NUCLEOTIDE SEQUENCE [LARGE SCALE GENOMIC DNA]</scope>
    <source>
        <strain evidence="1 2">KEBCLARHB70R</strain>
    </source>
</reference>
<evidence type="ECO:0000313" key="1">
    <source>
        <dbReference type="EMBL" id="TLU72863.1"/>
    </source>
</evidence>